<keyword evidence="2" id="KW-1185">Reference proteome</keyword>
<dbReference type="RefSeq" id="WP_115544981.1">
    <property type="nucleotide sequence ID" value="NZ_NMUR01000052.1"/>
</dbReference>
<dbReference type="EMBL" id="NQMC01000067">
    <property type="protein sequence ID" value="TYD41556.1"/>
    <property type="molecule type" value="Genomic_DNA"/>
</dbReference>
<dbReference type="Proteomes" id="UP000323129">
    <property type="component" value="Unassembled WGS sequence"/>
</dbReference>
<organism evidence="1 2">
    <name type="scientific">Aeromonas veronii</name>
    <dbReference type="NCBI Taxonomy" id="654"/>
    <lineage>
        <taxon>Bacteria</taxon>
        <taxon>Pseudomonadati</taxon>
        <taxon>Pseudomonadota</taxon>
        <taxon>Gammaproteobacteria</taxon>
        <taxon>Aeromonadales</taxon>
        <taxon>Aeromonadaceae</taxon>
        <taxon>Aeromonas</taxon>
    </lineage>
</organism>
<evidence type="ECO:0000313" key="1">
    <source>
        <dbReference type="EMBL" id="TYD41556.1"/>
    </source>
</evidence>
<name>A0ABY3MHK1_AERVE</name>
<gene>
    <name evidence="1" type="ORF">CJF24_18055</name>
</gene>
<reference evidence="1 2" key="1">
    <citation type="submission" date="2017-08" db="EMBL/GenBank/DDBJ databases">
        <title>Aeromonas veronii bv sobria strain NS22 whole genome sequencing.</title>
        <authorList>
            <person name="Katharios P."/>
            <person name="Ha V.Q."/>
            <person name="Smyrli M."/>
        </authorList>
    </citation>
    <scope>NUCLEOTIDE SEQUENCE [LARGE SCALE GENOMIC DNA]</scope>
    <source>
        <strain evidence="1 2">NS22</strain>
    </source>
</reference>
<accession>A0ABY3MHK1</accession>
<proteinExistence type="predicted"/>
<sequence length="338" mass="38936">MKVIKIKTDVVMNIRDEYRIVINGEVPAHQQFDTIKQMKKYAKENDFVKTYNRLDHRNSCNFYNKEIFSKVILITEGEFVGSFACVNDMGGLMSRLDNSAKRNAWTMTRGNKGNNVEGHTDFDKTRWVINKDYETFTKQSTEGKGSLNHFKQAKKLHDDSWKFRLAQFMATLSDAELAEVDRERVVIADRTVTIEEQNIEPVIEVAPTIAPKTDDQSAFVEVKHDEYYESKVLANQPEQEEQLMNMMDAIKEAYQEPQEPIRSREAIQAIGEWLDDYADAAEGAQARLREAIENIDFAGMNRDEAYQAIGAENSRLAVSRIPKPTTQLRRVNWYDEVA</sequence>
<evidence type="ECO:0000313" key="2">
    <source>
        <dbReference type="Proteomes" id="UP000323129"/>
    </source>
</evidence>
<protein>
    <submittedName>
        <fullName evidence="1">Uncharacterized protein</fullName>
    </submittedName>
</protein>
<comment type="caution">
    <text evidence="1">The sequence shown here is derived from an EMBL/GenBank/DDBJ whole genome shotgun (WGS) entry which is preliminary data.</text>
</comment>